<evidence type="ECO:0000256" key="3">
    <source>
        <dbReference type="ARBA" id="ARBA00022723"/>
    </source>
</evidence>
<gene>
    <name evidence="10" type="ORF">DYI23_06385</name>
</gene>
<dbReference type="SUPFAM" id="SSF46626">
    <property type="entry name" value="Cytochrome c"/>
    <property type="match status" value="2"/>
</dbReference>
<feature type="chain" id="PRO_5036898765" evidence="8">
    <location>
        <begin position="22"/>
        <end position="372"/>
    </location>
</feature>
<evidence type="ECO:0000256" key="7">
    <source>
        <dbReference type="SAM" id="MobiDB-lite"/>
    </source>
</evidence>
<reference evidence="10" key="2">
    <citation type="journal article" date="2021" name="Microorganisms">
        <title>Bacterial Dimethylsulfoniopropionate Biosynthesis in the East China Sea.</title>
        <authorList>
            <person name="Liu J."/>
            <person name="Zhang Y."/>
            <person name="Liu J."/>
            <person name="Zhong H."/>
            <person name="Williams B.T."/>
            <person name="Zheng Y."/>
            <person name="Curson A.R.J."/>
            <person name="Sun C."/>
            <person name="Sun H."/>
            <person name="Song D."/>
            <person name="Wagner Mackenzie B."/>
            <person name="Bermejo Martinez A."/>
            <person name="Todd J.D."/>
            <person name="Zhang X.H."/>
        </authorList>
    </citation>
    <scope>NUCLEOTIDE SEQUENCE</scope>
    <source>
        <strain evidence="10">AESS21</strain>
    </source>
</reference>
<evidence type="ECO:0000256" key="6">
    <source>
        <dbReference type="PROSITE-ProRule" id="PRU00433"/>
    </source>
</evidence>
<protein>
    <submittedName>
        <fullName evidence="10">MFS transporter</fullName>
    </submittedName>
</protein>
<evidence type="ECO:0000256" key="5">
    <source>
        <dbReference type="ARBA" id="ARBA00023004"/>
    </source>
</evidence>
<organism evidence="10 11">
    <name type="scientific">Roseibium polysiphoniae</name>
    <dbReference type="NCBI Taxonomy" id="2571221"/>
    <lineage>
        <taxon>Bacteria</taxon>
        <taxon>Pseudomonadati</taxon>
        <taxon>Pseudomonadota</taxon>
        <taxon>Alphaproteobacteria</taxon>
        <taxon>Hyphomicrobiales</taxon>
        <taxon>Stappiaceae</taxon>
        <taxon>Roseibium</taxon>
    </lineage>
</organism>
<keyword evidence="1" id="KW-0813">Transport</keyword>
<dbReference type="Proteomes" id="UP000705379">
    <property type="component" value="Unassembled WGS sequence"/>
</dbReference>
<keyword evidence="2 6" id="KW-0349">Heme</keyword>
<dbReference type="Gene3D" id="1.10.760.10">
    <property type="entry name" value="Cytochrome c-like domain"/>
    <property type="match status" value="2"/>
</dbReference>
<dbReference type="PANTHER" id="PTHR11961">
    <property type="entry name" value="CYTOCHROME C"/>
    <property type="match status" value="1"/>
</dbReference>
<evidence type="ECO:0000313" key="11">
    <source>
        <dbReference type="Proteomes" id="UP000705379"/>
    </source>
</evidence>
<dbReference type="PROSITE" id="PS51007">
    <property type="entry name" value="CYTC"/>
    <property type="match status" value="2"/>
</dbReference>
<keyword evidence="4" id="KW-0249">Electron transport</keyword>
<dbReference type="GO" id="GO:0009055">
    <property type="term" value="F:electron transfer activity"/>
    <property type="evidence" value="ECO:0007669"/>
    <property type="project" value="InterPro"/>
</dbReference>
<evidence type="ECO:0000256" key="8">
    <source>
        <dbReference type="SAM" id="SignalP"/>
    </source>
</evidence>
<sequence length="372" mass="39385">MSKLLKSLFLTAALLSLPVLATSALAEGDAVAGKKVFKKCAACHAVGDGAKNKVGPQLNDIFGRTAGGLDGYKYSKAMIKAGEEGLVWDNETMTTYLKKPRAMIKGTKMAFAGLRKDKDLDNVIAYLATFSAEAPASTPSDDSAAAPAPEKTETASVSKPAPAATASAAGAGKVFGLGRVATNEEVTAWDIDIRPDGAGLPVGSGTVAVGEELFTDQCAVCHGDFGEGVGRWPVLAGGQDTLTEERPEKTIGSYWPYLSTVYDYVRRAMPYGNARSLSDDDVYAITAYLLYLNDLVDDEDFELSDKNFLEVRLPNEENFIADDRDTEAHFASKGEPCMENCTDKPVEITMHALILDVTPGSGDDNAGAGAVD</sequence>
<evidence type="ECO:0000256" key="2">
    <source>
        <dbReference type="ARBA" id="ARBA00022617"/>
    </source>
</evidence>
<dbReference type="RefSeq" id="WP_213215410.1">
    <property type="nucleotide sequence ID" value="NZ_QTKU01000001.1"/>
</dbReference>
<evidence type="ECO:0000259" key="9">
    <source>
        <dbReference type="PROSITE" id="PS51007"/>
    </source>
</evidence>
<dbReference type="Pfam" id="PF00034">
    <property type="entry name" value="Cytochrom_C"/>
    <property type="match status" value="2"/>
</dbReference>
<dbReference type="GO" id="GO:0020037">
    <property type="term" value="F:heme binding"/>
    <property type="evidence" value="ECO:0007669"/>
    <property type="project" value="InterPro"/>
</dbReference>
<feature type="domain" description="Cytochrome c" evidence="9">
    <location>
        <begin position="205"/>
        <end position="293"/>
    </location>
</feature>
<keyword evidence="3 6" id="KW-0479">Metal-binding</keyword>
<dbReference type="PRINTS" id="PR00604">
    <property type="entry name" value="CYTCHRMECIAB"/>
</dbReference>
<keyword evidence="8" id="KW-0732">Signal</keyword>
<feature type="signal peptide" evidence="8">
    <location>
        <begin position="1"/>
        <end position="21"/>
    </location>
</feature>
<dbReference type="InterPro" id="IPR036909">
    <property type="entry name" value="Cyt_c-like_dom_sf"/>
</dbReference>
<reference evidence="10" key="1">
    <citation type="submission" date="2018-08" db="EMBL/GenBank/DDBJ databases">
        <authorList>
            <person name="Jin W."/>
            <person name="Wang H."/>
            <person name="Yang Y."/>
            <person name="Li M."/>
            <person name="Liu J."/>
        </authorList>
    </citation>
    <scope>NUCLEOTIDE SEQUENCE</scope>
    <source>
        <strain evidence="10">AESS21</strain>
    </source>
</reference>
<evidence type="ECO:0000256" key="1">
    <source>
        <dbReference type="ARBA" id="ARBA00022448"/>
    </source>
</evidence>
<feature type="region of interest" description="Disordered" evidence="7">
    <location>
        <begin position="134"/>
        <end position="163"/>
    </location>
</feature>
<dbReference type="InterPro" id="IPR002327">
    <property type="entry name" value="Cyt_c_1A/1B"/>
</dbReference>
<comment type="caution">
    <text evidence="10">The sequence shown here is derived from an EMBL/GenBank/DDBJ whole genome shotgun (WGS) entry which is preliminary data.</text>
</comment>
<dbReference type="AlphaFoldDB" id="A0A944CAM7"/>
<dbReference type="GO" id="GO:0046872">
    <property type="term" value="F:metal ion binding"/>
    <property type="evidence" value="ECO:0007669"/>
    <property type="project" value="UniProtKB-KW"/>
</dbReference>
<dbReference type="InterPro" id="IPR009056">
    <property type="entry name" value="Cyt_c-like_dom"/>
</dbReference>
<keyword evidence="5 6" id="KW-0408">Iron</keyword>
<feature type="domain" description="Cytochrome c" evidence="9">
    <location>
        <begin position="28"/>
        <end position="131"/>
    </location>
</feature>
<proteinExistence type="predicted"/>
<evidence type="ECO:0000313" key="10">
    <source>
        <dbReference type="EMBL" id="MBS8259841.1"/>
    </source>
</evidence>
<dbReference type="EMBL" id="QTKU01000001">
    <property type="protein sequence ID" value="MBS8259841.1"/>
    <property type="molecule type" value="Genomic_DNA"/>
</dbReference>
<evidence type="ECO:0000256" key="4">
    <source>
        <dbReference type="ARBA" id="ARBA00022982"/>
    </source>
</evidence>
<accession>A0A944CAM7</accession>
<name>A0A944CAM7_9HYPH</name>